<evidence type="ECO:0000259" key="2">
    <source>
        <dbReference type="PROSITE" id="PS50994"/>
    </source>
</evidence>
<accession>A0AA88VP42</accession>
<evidence type="ECO:0000313" key="4">
    <source>
        <dbReference type="Proteomes" id="UP001188597"/>
    </source>
</evidence>
<feature type="domain" description="Integrase catalytic" evidence="2">
    <location>
        <begin position="1"/>
        <end position="153"/>
    </location>
</feature>
<gene>
    <name evidence="3" type="ORF">RJ639_011583</name>
</gene>
<dbReference type="Gene3D" id="3.30.420.10">
    <property type="entry name" value="Ribonuclease H-like superfamily/Ribonuclease H"/>
    <property type="match status" value="1"/>
</dbReference>
<feature type="coiled-coil region" evidence="1">
    <location>
        <begin position="176"/>
        <end position="210"/>
    </location>
</feature>
<evidence type="ECO:0000256" key="1">
    <source>
        <dbReference type="SAM" id="Coils"/>
    </source>
</evidence>
<comment type="caution">
    <text evidence="3">The sequence shown here is derived from an EMBL/GenBank/DDBJ whole genome shotgun (WGS) entry which is preliminary data.</text>
</comment>
<sequence>MWGMDILGPSPPVSAQRKFMIVAIDYFTKWVDAEALSSITEKKCEDFFWRSVVCHFGIPCMLITNNGRQFDNLTFCTFCANLSIEQRFTSVAHPQTNEQTEVTNRTLLQGINKKLDGAKGLWVEELPKIVWAYCTTARYPTGETPFNLAFGTEALILVEIGLHSFLLLTYDMDGNNEALHSNLDLLDEQREQAQIRLAAYQQRVTRYHDRRIRPHAFCVVDLVLRRVEASAPRDAIGKLAPNWEGPYRVTKLGGPGSYHYQELDGKPIPKTWNAAHLKCYYP</sequence>
<name>A0AA88VP42_9ASTE</name>
<dbReference type="PROSITE" id="PS50994">
    <property type="entry name" value="INTEGRASE"/>
    <property type="match status" value="1"/>
</dbReference>
<evidence type="ECO:0000313" key="3">
    <source>
        <dbReference type="EMBL" id="KAK3011543.1"/>
    </source>
</evidence>
<dbReference type="GO" id="GO:0003676">
    <property type="term" value="F:nucleic acid binding"/>
    <property type="evidence" value="ECO:0007669"/>
    <property type="project" value="InterPro"/>
</dbReference>
<dbReference type="InterPro" id="IPR036397">
    <property type="entry name" value="RNaseH_sf"/>
</dbReference>
<reference evidence="3" key="1">
    <citation type="submission" date="2022-12" db="EMBL/GenBank/DDBJ databases">
        <title>Draft genome assemblies for two species of Escallonia (Escalloniales).</title>
        <authorList>
            <person name="Chanderbali A."/>
            <person name="Dervinis C."/>
            <person name="Anghel I."/>
            <person name="Soltis D."/>
            <person name="Soltis P."/>
            <person name="Zapata F."/>
        </authorList>
    </citation>
    <scope>NUCLEOTIDE SEQUENCE</scope>
    <source>
        <strain evidence="3">UCBG64.0493</strain>
        <tissue evidence="3">Leaf</tissue>
    </source>
</reference>
<organism evidence="3 4">
    <name type="scientific">Escallonia herrerae</name>
    <dbReference type="NCBI Taxonomy" id="1293975"/>
    <lineage>
        <taxon>Eukaryota</taxon>
        <taxon>Viridiplantae</taxon>
        <taxon>Streptophyta</taxon>
        <taxon>Embryophyta</taxon>
        <taxon>Tracheophyta</taxon>
        <taxon>Spermatophyta</taxon>
        <taxon>Magnoliopsida</taxon>
        <taxon>eudicotyledons</taxon>
        <taxon>Gunneridae</taxon>
        <taxon>Pentapetalae</taxon>
        <taxon>asterids</taxon>
        <taxon>campanulids</taxon>
        <taxon>Escalloniales</taxon>
        <taxon>Escalloniaceae</taxon>
        <taxon>Escallonia</taxon>
    </lineage>
</organism>
<dbReference type="PANTHER" id="PTHR48475">
    <property type="entry name" value="RIBONUCLEASE H"/>
    <property type="match status" value="1"/>
</dbReference>
<dbReference type="EMBL" id="JAVXUP010001449">
    <property type="protein sequence ID" value="KAK3011543.1"/>
    <property type="molecule type" value="Genomic_DNA"/>
</dbReference>
<dbReference type="InterPro" id="IPR012337">
    <property type="entry name" value="RNaseH-like_sf"/>
</dbReference>
<keyword evidence="1" id="KW-0175">Coiled coil</keyword>
<dbReference type="GO" id="GO:0015074">
    <property type="term" value="P:DNA integration"/>
    <property type="evidence" value="ECO:0007669"/>
    <property type="project" value="InterPro"/>
</dbReference>
<dbReference type="InterPro" id="IPR001584">
    <property type="entry name" value="Integrase_cat-core"/>
</dbReference>
<dbReference type="Proteomes" id="UP001188597">
    <property type="component" value="Unassembled WGS sequence"/>
</dbReference>
<proteinExistence type="predicted"/>
<dbReference type="AlphaFoldDB" id="A0AA88VP42"/>
<dbReference type="PANTHER" id="PTHR48475:SF2">
    <property type="entry name" value="RIBONUCLEASE H"/>
    <property type="match status" value="1"/>
</dbReference>
<dbReference type="SUPFAM" id="SSF53098">
    <property type="entry name" value="Ribonuclease H-like"/>
    <property type="match status" value="1"/>
</dbReference>
<protein>
    <recommendedName>
        <fullName evidence="2">Integrase catalytic domain-containing protein</fullName>
    </recommendedName>
</protein>
<keyword evidence="4" id="KW-1185">Reference proteome</keyword>